<comment type="pathway">
    <text evidence="6">Amine and polyamine biosynthesis; putrescine biosynthesis via L-ornithine pathway; putrescine from L-ornithine: step 1/1.</text>
</comment>
<accession>A0AAN7VLI2</accession>
<organism evidence="13 14">
    <name type="scientific">Pyrocoelia pectoralis</name>
    <dbReference type="NCBI Taxonomy" id="417401"/>
    <lineage>
        <taxon>Eukaryota</taxon>
        <taxon>Metazoa</taxon>
        <taxon>Ecdysozoa</taxon>
        <taxon>Arthropoda</taxon>
        <taxon>Hexapoda</taxon>
        <taxon>Insecta</taxon>
        <taxon>Pterygota</taxon>
        <taxon>Neoptera</taxon>
        <taxon>Endopterygota</taxon>
        <taxon>Coleoptera</taxon>
        <taxon>Polyphaga</taxon>
        <taxon>Elateriformia</taxon>
        <taxon>Elateroidea</taxon>
        <taxon>Lampyridae</taxon>
        <taxon>Lampyrinae</taxon>
        <taxon>Pyrocoelia</taxon>
    </lineage>
</organism>
<dbReference type="EC" id="4.1.1.17" evidence="7"/>
<dbReference type="PROSITE" id="PS00878">
    <property type="entry name" value="ODR_DC_2_1"/>
    <property type="match status" value="1"/>
</dbReference>
<dbReference type="CDD" id="cd00622">
    <property type="entry name" value="PLPDE_III_ODC"/>
    <property type="match status" value="1"/>
</dbReference>
<proteinExistence type="inferred from homology"/>
<comment type="catalytic activity">
    <reaction evidence="10">
        <text>L-ornithine + H(+) = putrescine + CO2</text>
        <dbReference type="Rhea" id="RHEA:22964"/>
        <dbReference type="ChEBI" id="CHEBI:15378"/>
        <dbReference type="ChEBI" id="CHEBI:16526"/>
        <dbReference type="ChEBI" id="CHEBI:46911"/>
        <dbReference type="ChEBI" id="CHEBI:326268"/>
        <dbReference type="EC" id="4.1.1.17"/>
    </reaction>
</comment>
<evidence type="ECO:0000313" key="14">
    <source>
        <dbReference type="Proteomes" id="UP001329430"/>
    </source>
</evidence>
<evidence type="ECO:0000256" key="4">
    <source>
        <dbReference type="ARBA" id="ARBA00023115"/>
    </source>
</evidence>
<dbReference type="InterPro" id="IPR029066">
    <property type="entry name" value="PLP-binding_barrel"/>
</dbReference>
<dbReference type="PANTHER" id="PTHR11482">
    <property type="entry name" value="ARGININE/DIAMINOPIMELATE/ORNITHINE DECARBOXYLASE"/>
    <property type="match status" value="1"/>
</dbReference>
<comment type="caution">
    <text evidence="13">The sequence shown here is derived from an EMBL/GenBank/DDBJ whole genome shotgun (WGS) entry which is preliminary data.</text>
</comment>
<keyword evidence="4" id="KW-0620">Polyamine biosynthesis</keyword>
<evidence type="ECO:0000256" key="5">
    <source>
        <dbReference type="ARBA" id="ARBA00023239"/>
    </source>
</evidence>
<evidence type="ECO:0000256" key="11">
    <source>
        <dbReference type="PIRSR" id="PIRSR600183-50"/>
    </source>
</evidence>
<gene>
    <name evidence="13" type="ORF">RI129_002248</name>
</gene>
<dbReference type="GO" id="GO:0004586">
    <property type="term" value="F:ornithine decarboxylase activity"/>
    <property type="evidence" value="ECO:0007669"/>
    <property type="project" value="UniProtKB-EC"/>
</dbReference>
<evidence type="ECO:0000256" key="9">
    <source>
        <dbReference type="ARBA" id="ARBA00046672"/>
    </source>
</evidence>
<keyword evidence="5" id="KW-0456">Lyase</keyword>
<reference evidence="13 14" key="1">
    <citation type="journal article" date="2024" name="Insects">
        <title>An Improved Chromosome-Level Genome Assembly of the Firefly Pyrocoelia pectoralis.</title>
        <authorList>
            <person name="Fu X."/>
            <person name="Meyer-Rochow V.B."/>
            <person name="Ballantyne L."/>
            <person name="Zhu X."/>
        </authorList>
    </citation>
    <scope>NUCLEOTIDE SEQUENCE [LARGE SCALE GENOMIC DNA]</scope>
    <source>
        <strain evidence="13">XCY_ONT2</strain>
    </source>
</reference>
<feature type="active site" description="Proton donor" evidence="11">
    <location>
        <position position="353"/>
    </location>
</feature>
<dbReference type="GO" id="GO:0005737">
    <property type="term" value="C:cytoplasm"/>
    <property type="evidence" value="ECO:0007669"/>
    <property type="project" value="TreeGrafter"/>
</dbReference>
<dbReference type="InterPro" id="IPR022644">
    <property type="entry name" value="De-COase2_N"/>
</dbReference>
<evidence type="ECO:0000259" key="12">
    <source>
        <dbReference type="Pfam" id="PF02784"/>
    </source>
</evidence>
<dbReference type="PROSITE" id="PS00879">
    <property type="entry name" value="ODR_DC_2_2"/>
    <property type="match status" value="1"/>
</dbReference>
<dbReference type="Gene3D" id="2.40.37.10">
    <property type="entry name" value="Lyase, Ornithine Decarboxylase, Chain A, domain 1"/>
    <property type="match status" value="1"/>
</dbReference>
<dbReference type="InterPro" id="IPR022657">
    <property type="entry name" value="De-COase2_CS"/>
</dbReference>
<dbReference type="InterPro" id="IPR002433">
    <property type="entry name" value="Orn_de-COase"/>
</dbReference>
<evidence type="ECO:0000256" key="6">
    <source>
        <dbReference type="ARBA" id="ARBA00034115"/>
    </source>
</evidence>
<evidence type="ECO:0000256" key="10">
    <source>
        <dbReference type="ARBA" id="ARBA00049127"/>
    </source>
</evidence>
<dbReference type="FunFam" id="3.20.20.10:FF:000005">
    <property type="entry name" value="Ornithine decarboxylase"/>
    <property type="match status" value="1"/>
</dbReference>
<dbReference type="EMBL" id="JAVRBK010000002">
    <property type="protein sequence ID" value="KAK5647356.1"/>
    <property type="molecule type" value="Genomic_DNA"/>
</dbReference>
<dbReference type="PANTHER" id="PTHR11482:SF6">
    <property type="entry name" value="ORNITHINE DECARBOXYLASE 1-RELATED"/>
    <property type="match status" value="1"/>
</dbReference>
<dbReference type="SUPFAM" id="SSF50621">
    <property type="entry name" value="Alanine racemase C-terminal domain-like"/>
    <property type="match status" value="1"/>
</dbReference>
<keyword evidence="3 11" id="KW-0663">Pyridoxal phosphate</keyword>
<dbReference type="InterPro" id="IPR000183">
    <property type="entry name" value="Orn/DAP/Arg_de-COase"/>
</dbReference>
<protein>
    <recommendedName>
        <fullName evidence="7">ornithine decarboxylase</fullName>
        <ecNumber evidence="7">4.1.1.17</ecNumber>
    </recommendedName>
</protein>
<dbReference type="InterPro" id="IPR009006">
    <property type="entry name" value="Ala_racemase/Decarboxylase_C"/>
</dbReference>
<comment type="subunit">
    <text evidence="9">Homodimer. Only the dimer is catalytically active, as the active sites are constructed of residues from both monomers.</text>
</comment>
<name>A0AAN7VLI2_9COLE</name>
<dbReference type="Proteomes" id="UP001329430">
    <property type="component" value="Chromosome 2"/>
</dbReference>
<evidence type="ECO:0000256" key="3">
    <source>
        <dbReference type="ARBA" id="ARBA00022898"/>
    </source>
</evidence>
<dbReference type="GO" id="GO:0033387">
    <property type="term" value="P:putrescine biosynthetic process from arginine, via ornithine"/>
    <property type="evidence" value="ECO:0007669"/>
    <property type="project" value="TreeGrafter"/>
</dbReference>
<evidence type="ECO:0000313" key="13">
    <source>
        <dbReference type="EMBL" id="KAK5647356.1"/>
    </source>
</evidence>
<evidence type="ECO:0000256" key="2">
    <source>
        <dbReference type="ARBA" id="ARBA00008872"/>
    </source>
</evidence>
<dbReference type="AlphaFoldDB" id="A0AAN7VLI2"/>
<dbReference type="PRINTS" id="PR01182">
    <property type="entry name" value="ORNDCRBXLASE"/>
</dbReference>
<dbReference type="Gene3D" id="3.20.20.10">
    <property type="entry name" value="Alanine racemase"/>
    <property type="match status" value="1"/>
</dbReference>
<evidence type="ECO:0000256" key="7">
    <source>
        <dbReference type="ARBA" id="ARBA00034138"/>
    </source>
</evidence>
<dbReference type="InterPro" id="IPR022653">
    <property type="entry name" value="De-COase2_pyr-phos_BS"/>
</dbReference>
<comment type="function">
    <text evidence="8">Catalyzes the first and rate-limiting step of polyamine biosynthesis that converts ornithine into putrescine, which is the precursor for the polyamines, spermidine and spermine. Polyamines are essential for cell proliferation and are implicated in cellular processes, ranging from DNA replication to apoptosis.</text>
</comment>
<keyword evidence="14" id="KW-1185">Reference proteome</keyword>
<comment type="cofactor">
    <cofactor evidence="1 11">
        <name>pyridoxal 5'-phosphate</name>
        <dbReference type="ChEBI" id="CHEBI:597326"/>
    </cofactor>
</comment>
<dbReference type="PRINTS" id="PR01179">
    <property type="entry name" value="ODADCRBXLASE"/>
</dbReference>
<sequence length="462" mass="52439">MIKIDKTDSVHNLFNKMSSESEYIEVYENNTTVDRIIVEKVTRSVHTDPFFICNISEIFRKGSMWGNLLPRIKPFYAVKANSNVLVVKILADLGVNFDCASKYEIDLVLSLGVQPSRIIYAHSIKSPGYIQHAAELGIKLMTFDNEEELRKMKKIYPDVHAVIRIRCNSKNAVVKFGSKFGCDVENEADDLVKLARDLHVNLVGVSFHIGIGCKDLPSYYNAIKSARLVFNIAKRYGYNLHMLDIGGGFPGADDSIFKEITMTVNNALDTYFSDHSIQIIGEPGTFLVDSAFTLACSVTSRKFRSDQWIYYINDGIYGSFNKGTSFEHQFTMYPLKMYSNAELHNSTVFGVTCSSIDKLIDGIKLPVLDIDDWLIFKNMGAYCLSFRTSMNGFFTPYTFYVINENGLTHHGFSECNHRFSKISLEQIEDGIYNFYEQFGVTFCVDRSFGLNSEEQESVRDTC</sequence>
<evidence type="ECO:0000256" key="1">
    <source>
        <dbReference type="ARBA" id="ARBA00001933"/>
    </source>
</evidence>
<feature type="modified residue" description="N6-(pyridoxal phosphate)lysine" evidence="11">
    <location>
        <position position="79"/>
    </location>
</feature>
<feature type="domain" description="Orn/DAP/Arg decarboxylase 2 N-terminal" evidence="12">
    <location>
        <begin position="56"/>
        <end position="288"/>
    </location>
</feature>
<comment type="similarity">
    <text evidence="2">Belongs to the Orn/Lys/Arg decarboxylase class-II family.</text>
</comment>
<evidence type="ECO:0000256" key="8">
    <source>
        <dbReference type="ARBA" id="ARBA00037173"/>
    </source>
</evidence>
<dbReference type="Pfam" id="PF02784">
    <property type="entry name" value="Orn_Arg_deC_N"/>
    <property type="match status" value="1"/>
</dbReference>
<dbReference type="SUPFAM" id="SSF51419">
    <property type="entry name" value="PLP-binding barrel"/>
    <property type="match status" value="1"/>
</dbReference>